<reference evidence="3 4" key="1">
    <citation type="submission" date="2019-02" db="EMBL/GenBank/DDBJ databases">
        <title>Genomic Encyclopedia of Type Strains, Phase IV (KMG-IV): sequencing the most valuable type-strain genomes for metagenomic binning, comparative biology and taxonomic classification.</title>
        <authorList>
            <person name="Goeker M."/>
        </authorList>
    </citation>
    <scope>NUCLEOTIDE SEQUENCE [LARGE SCALE GENOMIC DNA]</scope>
    <source>
        <strain evidence="3 4">K24</strain>
    </source>
</reference>
<keyword evidence="1" id="KW-0732">Signal</keyword>
<organism evidence="3 4">
    <name type="scientific">Pigmentiphaga kullae</name>
    <dbReference type="NCBI Taxonomy" id="151784"/>
    <lineage>
        <taxon>Bacteria</taxon>
        <taxon>Pseudomonadati</taxon>
        <taxon>Pseudomonadota</taxon>
        <taxon>Betaproteobacteria</taxon>
        <taxon>Burkholderiales</taxon>
        <taxon>Alcaligenaceae</taxon>
        <taxon>Pigmentiphaga</taxon>
    </lineage>
</organism>
<dbReference type="Proteomes" id="UP000292445">
    <property type="component" value="Unassembled WGS sequence"/>
</dbReference>
<accession>A0A4Q7NHH7</accession>
<evidence type="ECO:0000259" key="2">
    <source>
        <dbReference type="Pfam" id="PF09084"/>
    </source>
</evidence>
<evidence type="ECO:0000313" key="4">
    <source>
        <dbReference type="Proteomes" id="UP000292445"/>
    </source>
</evidence>
<dbReference type="Gene3D" id="3.40.190.10">
    <property type="entry name" value="Periplasmic binding protein-like II"/>
    <property type="match status" value="2"/>
</dbReference>
<feature type="signal peptide" evidence="1">
    <location>
        <begin position="1"/>
        <end position="30"/>
    </location>
</feature>
<name>A0A4Q7NHH7_9BURK</name>
<evidence type="ECO:0000313" key="3">
    <source>
        <dbReference type="EMBL" id="RZS84278.1"/>
    </source>
</evidence>
<comment type="caution">
    <text evidence="3">The sequence shown here is derived from an EMBL/GenBank/DDBJ whole genome shotgun (WGS) entry which is preliminary data.</text>
</comment>
<evidence type="ECO:0000256" key="1">
    <source>
        <dbReference type="SAM" id="SignalP"/>
    </source>
</evidence>
<dbReference type="Pfam" id="PF09084">
    <property type="entry name" value="NMT1"/>
    <property type="match status" value="1"/>
</dbReference>
<dbReference type="SUPFAM" id="SSF53850">
    <property type="entry name" value="Periplasmic binding protein-like II"/>
    <property type="match status" value="1"/>
</dbReference>
<dbReference type="RefSeq" id="WP_130355670.1">
    <property type="nucleotide sequence ID" value="NZ_SGXC01000001.1"/>
</dbReference>
<sequence>MENLKELFRKIGAALAVGLAVNATASIAQAAEPLPKLAVTVFSPPSQSIWIPVLIQRLGLDRKHGFELTVTPKPSNVAYTDFATGRDPVCFCAAIAAVSRFKQQGADFTLLWNIFNFESDIVIRDPAITDVRQLQGKVVQTDTITGSWALSKWFLQARGVDLGKVTIKSSSARGAAGLAELQLGRVDALLVNPTEGAAAVAQGKGALHSLPVFDKAVWQKASGTDFVPSITLGVASPWIAQAANQALIRKFYAANREAAEFIRQKPAEAARLVSKDAQVEVGALQGVLERYRDLTRIEPLRRHIKTVALLTQKLLPEGGQLPRPLTDAELDSLVSAFDVEGRNE</sequence>
<keyword evidence="4" id="KW-1185">Reference proteome</keyword>
<dbReference type="AlphaFoldDB" id="A0A4Q7NHH7"/>
<dbReference type="EMBL" id="SGXC01000001">
    <property type="protein sequence ID" value="RZS84278.1"/>
    <property type="molecule type" value="Genomic_DNA"/>
</dbReference>
<feature type="domain" description="SsuA/THI5-like" evidence="2">
    <location>
        <begin position="63"/>
        <end position="269"/>
    </location>
</feature>
<gene>
    <name evidence="3" type="ORF">EV675_0295</name>
</gene>
<dbReference type="OrthoDB" id="8674481at2"/>
<dbReference type="PANTHER" id="PTHR30024">
    <property type="entry name" value="ALIPHATIC SULFONATES-BINDING PROTEIN-RELATED"/>
    <property type="match status" value="1"/>
</dbReference>
<feature type="chain" id="PRO_5020295020" evidence="1">
    <location>
        <begin position="31"/>
        <end position="344"/>
    </location>
</feature>
<dbReference type="InterPro" id="IPR015168">
    <property type="entry name" value="SsuA/THI5"/>
</dbReference>
<proteinExistence type="predicted"/>
<protein>
    <submittedName>
        <fullName evidence="3">ABC-type nitrate/sulfonate/bicarbonate transport system substrate-binding protein</fullName>
    </submittedName>
</protein>